<dbReference type="GO" id="GO:0016020">
    <property type="term" value="C:membrane"/>
    <property type="evidence" value="ECO:0007669"/>
    <property type="project" value="UniProtKB-SubCell"/>
</dbReference>
<dbReference type="Pfam" id="PF02674">
    <property type="entry name" value="Colicin_V"/>
    <property type="match status" value="1"/>
</dbReference>
<dbReference type="RefSeq" id="WP_116224461.1">
    <property type="nucleotide sequence ID" value="NZ_AP018437.1"/>
</dbReference>
<gene>
    <name evidence="6" type="ORF">DFR64_1207</name>
</gene>
<keyword evidence="7" id="KW-1185">Reference proteome</keyword>
<reference evidence="6 7" key="1">
    <citation type="submission" date="2018-08" db="EMBL/GenBank/DDBJ databases">
        <title>Genomic Encyclopedia of Type Strains, Phase IV (KMG-IV): sequencing the most valuable type-strain genomes for metagenomic binning, comparative biology and taxonomic classification.</title>
        <authorList>
            <person name="Goeker M."/>
        </authorList>
    </citation>
    <scope>NUCLEOTIDE SEQUENCE [LARGE SCALE GENOMIC DNA]</scope>
    <source>
        <strain evidence="6 7">DSM 23923</strain>
    </source>
</reference>
<evidence type="ECO:0000313" key="7">
    <source>
        <dbReference type="Proteomes" id="UP000256388"/>
    </source>
</evidence>
<feature type="transmembrane region" description="Helical" evidence="5">
    <location>
        <begin position="156"/>
        <end position="178"/>
    </location>
</feature>
<organism evidence="6 7">
    <name type="scientific">Pelolinea submarina</name>
    <dbReference type="NCBI Taxonomy" id="913107"/>
    <lineage>
        <taxon>Bacteria</taxon>
        <taxon>Bacillati</taxon>
        <taxon>Chloroflexota</taxon>
        <taxon>Anaerolineae</taxon>
        <taxon>Anaerolineales</taxon>
        <taxon>Anaerolineaceae</taxon>
        <taxon>Pelolinea</taxon>
    </lineage>
</organism>
<evidence type="ECO:0000256" key="4">
    <source>
        <dbReference type="ARBA" id="ARBA00023136"/>
    </source>
</evidence>
<dbReference type="OrthoDB" id="162510at2"/>
<proteinExistence type="predicted"/>
<evidence type="ECO:0000256" key="3">
    <source>
        <dbReference type="ARBA" id="ARBA00022989"/>
    </source>
</evidence>
<feature type="transmembrane region" description="Helical" evidence="5">
    <location>
        <begin position="102"/>
        <end position="123"/>
    </location>
</feature>
<keyword evidence="3 5" id="KW-1133">Transmembrane helix</keyword>
<keyword evidence="2 5" id="KW-0812">Transmembrane</keyword>
<protein>
    <submittedName>
        <fullName evidence="6">Colicin V production protein</fullName>
    </submittedName>
</protein>
<dbReference type="AlphaFoldDB" id="A0A347ZS25"/>
<feature type="transmembrane region" description="Helical" evidence="5">
    <location>
        <begin position="32"/>
        <end position="52"/>
    </location>
</feature>
<feature type="transmembrane region" description="Helical" evidence="5">
    <location>
        <begin position="64"/>
        <end position="81"/>
    </location>
</feature>
<evidence type="ECO:0000256" key="5">
    <source>
        <dbReference type="SAM" id="Phobius"/>
    </source>
</evidence>
<comment type="caution">
    <text evidence="6">The sequence shown here is derived from an EMBL/GenBank/DDBJ whole genome shotgun (WGS) entry which is preliminary data.</text>
</comment>
<accession>A0A347ZS25</accession>
<evidence type="ECO:0000256" key="1">
    <source>
        <dbReference type="ARBA" id="ARBA00004141"/>
    </source>
</evidence>
<dbReference type="Proteomes" id="UP000256388">
    <property type="component" value="Unassembled WGS sequence"/>
</dbReference>
<sequence>MVSLNVLFYLFVLIFALIGAIRGWAKETVATFSVFLALFIISVFETYVPGISTFFDSDPATSKVIFNSILLSVIVFAGYQTPNLPALADNQRFMRDRLQDTILGLIIGALNGYMIFGSIWYFIHAANYPFSFVLAPIAGTSAGEAALKIIPLLPPAWLGVPAIYFAVAIAFIFVLVVFI</sequence>
<comment type="subcellular location">
    <subcellularLocation>
        <location evidence="1">Membrane</location>
        <topology evidence="1">Multi-pass membrane protein</topology>
    </subcellularLocation>
</comment>
<evidence type="ECO:0000256" key="2">
    <source>
        <dbReference type="ARBA" id="ARBA00022692"/>
    </source>
</evidence>
<feature type="transmembrane region" description="Helical" evidence="5">
    <location>
        <begin position="6"/>
        <end position="25"/>
    </location>
</feature>
<dbReference type="EMBL" id="QUMS01000001">
    <property type="protein sequence ID" value="REG11329.1"/>
    <property type="molecule type" value="Genomic_DNA"/>
</dbReference>
<evidence type="ECO:0000313" key="6">
    <source>
        <dbReference type="EMBL" id="REG11329.1"/>
    </source>
</evidence>
<name>A0A347ZS25_9CHLR</name>
<dbReference type="InterPro" id="IPR003825">
    <property type="entry name" value="Colicin-V_CvpA"/>
</dbReference>
<dbReference type="GO" id="GO:0009403">
    <property type="term" value="P:toxin biosynthetic process"/>
    <property type="evidence" value="ECO:0007669"/>
    <property type="project" value="InterPro"/>
</dbReference>
<keyword evidence="4 5" id="KW-0472">Membrane</keyword>